<evidence type="ECO:0000313" key="1">
    <source>
        <dbReference type="EMBL" id="GAA0499566.1"/>
    </source>
</evidence>
<dbReference type="Proteomes" id="UP001500880">
    <property type="component" value="Unassembled WGS sequence"/>
</dbReference>
<dbReference type="RefSeq" id="WP_343842453.1">
    <property type="nucleotide sequence ID" value="NZ_BAAADO010000006.1"/>
</dbReference>
<dbReference type="InterPro" id="IPR052396">
    <property type="entry name" value="Meiotic_Drive_Suppr_Kinase"/>
</dbReference>
<dbReference type="Gene3D" id="1.10.510.10">
    <property type="entry name" value="Transferase(Phosphotransferase) domain 1"/>
    <property type="match status" value="1"/>
</dbReference>
<keyword evidence="1" id="KW-0808">Transferase</keyword>
<gene>
    <name evidence="1" type="ORF">GCM10008986_28460</name>
</gene>
<dbReference type="PANTHER" id="PTHR37171">
    <property type="entry name" value="SERINE/THREONINE-PROTEIN KINASE YRZF-RELATED"/>
    <property type="match status" value="1"/>
</dbReference>
<accession>A0ABN1BJY1</accession>
<dbReference type="GO" id="GO:0004674">
    <property type="term" value="F:protein serine/threonine kinase activity"/>
    <property type="evidence" value="ECO:0007669"/>
    <property type="project" value="UniProtKB-KW"/>
</dbReference>
<evidence type="ECO:0000313" key="2">
    <source>
        <dbReference type="Proteomes" id="UP001500880"/>
    </source>
</evidence>
<keyword evidence="2" id="KW-1185">Reference proteome</keyword>
<keyword evidence="1" id="KW-0418">Kinase</keyword>
<dbReference type="SUPFAM" id="SSF56112">
    <property type="entry name" value="Protein kinase-like (PK-like)"/>
    <property type="match status" value="1"/>
</dbReference>
<protein>
    <submittedName>
        <fullName evidence="1">Serine/threonine protein kinase</fullName>
    </submittedName>
</protein>
<comment type="caution">
    <text evidence="1">The sequence shown here is derived from an EMBL/GenBank/DDBJ whole genome shotgun (WGS) entry which is preliminary data.</text>
</comment>
<sequence>MKPIGDLVEKVTFHKTRIRSHPDELILIGKGRSAAVFKVANTDKAVKIFYPSCEYLAKQEINIYRQLNNDQYFPAIYGEGRNYFILEYLSGITFYECLCQGIEITPEMVKQVDQAMNFAKSKGLNPSDTHLKNIILTGHGQVKLIDVARFKQTKECRQWDDLKATYQKFYRLKYFPKKFPKLIIEMIVRLYRYKLLPQSIF</sequence>
<keyword evidence="1" id="KW-0723">Serine/threonine-protein kinase</keyword>
<name>A0ABN1BJY1_9BACI</name>
<proteinExistence type="predicted"/>
<dbReference type="PANTHER" id="PTHR37171:SF1">
    <property type="entry name" value="SERINE_THREONINE-PROTEIN KINASE YRZF-RELATED"/>
    <property type="match status" value="1"/>
</dbReference>
<organism evidence="1 2">
    <name type="scientific">Salinibacillus aidingensis</name>
    <dbReference type="NCBI Taxonomy" id="237684"/>
    <lineage>
        <taxon>Bacteria</taxon>
        <taxon>Bacillati</taxon>
        <taxon>Bacillota</taxon>
        <taxon>Bacilli</taxon>
        <taxon>Bacillales</taxon>
        <taxon>Bacillaceae</taxon>
        <taxon>Salinibacillus</taxon>
    </lineage>
</organism>
<dbReference type="EMBL" id="BAAADO010000006">
    <property type="protein sequence ID" value="GAA0499566.1"/>
    <property type="molecule type" value="Genomic_DNA"/>
</dbReference>
<dbReference type="InterPro" id="IPR011009">
    <property type="entry name" value="Kinase-like_dom_sf"/>
</dbReference>
<reference evidence="1 2" key="1">
    <citation type="journal article" date="2019" name="Int. J. Syst. Evol. Microbiol.">
        <title>The Global Catalogue of Microorganisms (GCM) 10K type strain sequencing project: providing services to taxonomists for standard genome sequencing and annotation.</title>
        <authorList>
            <consortium name="The Broad Institute Genomics Platform"/>
            <consortium name="The Broad Institute Genome Sequencing Center for Infectious Disease"/>
            <person name="Wu L."/>
            <person name="Ma J."/>
        </authorList>
    </citation>
    <scope>NUCLEOTIDE SEQUENCE [LARGE SCALE GENOMIC DNA]</scope>
    <source>
        <strain evidence="1 2">JCM 12389</strain>
    </source>
</reference>